<name>A0A386ZLM6_9NOCA</name>
<evidence type="ECO:0000259" key="1">
    <source>
        <dbReference type="SMART" id="SM00471"/>
    </source>
</evidence>
<dbReference type="PANTHER" id="PTHR35569:SF1">
    <property type="entry name" value="CYANAMIDE HYDRATASE DDI2-RELATED"/>
    <property type="match status" value="1"/>
</dbReference>
<dbReference type="EMBL" id="CP032568">
    <property type="protein sequence ID" value="AYF77539.1"/>
    <property type="molecule type" value="Genomic_DNA"/>
</dbReference>
<feature type="domain" description="HD/PDEase" evidence="1">
    <location>
        <begin position="34"/>
        <end position="127"/>
    </location>
</feature>
<keyword evidence="3" id="KW-1185">Reference proteome</keyword>
<dbReference type="Gene3D" id="1.10.3210.10">
    <property type="entry name" value="Hypothetical protein af1432"/>
    <property type="match status" value="1"/>
</dbReference>
<dbReference type="InterPro" id="IPR006674">
    <property type="entry name" value="HD_domain"/>
</dbReference>
<accession>A0A386ZLM6</accession>
<dbReference type="SMART" id="SM00471">
    <property type="entry name" value="HDc"/>
    <property type="match status" value="1"/>
</dbReference>
<dbReference type="SUPFAM" id="SSF109604">
    <property type="entry name" value="HD-domain/PDEase-like"/>
    <property type="match status" value="1"/>
</dbReference>
<dbReference type="Pfam" id="PF01966">
    <property type="entry name" value="HD"/>
    <property type="match status" value="1"/>
</dbReference>
<organism evidence="2 3">
    <name type="scientific">Nocardia yunnanensis</name>
    <dbReference type="NCBI Taxonomy" id="2382165"/>
    <lineage>
        <taxon>Bacteria</taxon>
        <taxon>Bacillati</taxon>
        <taxon>Actinomycetota</taxon>
        <taxon>Actinomycetes</taxon>
        <taxon>Mycobacteriales</taxon>
        <taxon>Nocardiaceae</taxon>
        <taxon>Nocardia</taxon>
    </lineage>
</organism>
<proteinExistence type="predicted"/>
<dbReference type="CDD" id="cd00077">
    <property type="entry name" value="HDc"/>
    <property type="match status" value="1"/>
</dbReference>
<reference evidence="2 3" key="1">
    <citation type="submission" date="2018-09" db="EMBL/GenBank/DDBJ databases">
        <title>Nocardia yunnanensis sp. nov., an actinomycete isolated from a soil sample.</title>
        <authorList>
            <person name="Zhang J."/>
        </authorList>
    </citation>
    <scope>NUCLEOTIDE SEQUENCE [LARGE SCALE GENOMIC DNA]</scope>
    <source>
        <strain evidence="2 3">CFHS0054</strain>
    </source>
</reference>
<evidence type="ECO:0000313" key="2">
    <source>
        <dbReference type="EMBL" id="AYF77539.1"/>
    </source>
</evidence>
<dbReference type="InterPro" id="IPR003607">
    <property type="entry name" value="HD/PDEase_dom"/>
</dbReference>
<evidence type="ECO:0000313" key="3">
    <source>
        <dbReference type="Proteomes" id="UP000267164"/>
    </source>
</evidence>
<dbReference type="KEGG" id="nyu:D7D52_31200"/>
<protein>
    <submittedName>
        <fullName evidence="2">HD domain-containing protein</fullName>
    </submittedName>
</protein>
<dbReference type="AlphaFoldDB" id="A0A386ZLM6"/>
<dbReference type="Proteomes" id="UP000267164">
    <property type="component" value="Chromosome"/>
</dbReference>
<gene>
    <name evidence="2" type="ORF">D7D52_31200</name>
</gene>
<sequence>MFLAATPARSGAEPVEPPLTPLAVKAGLLLDAVAQPHVRNHSLRSYFFARAVAEQQHLACDDELVFLICALHDIGMTDVANGDQRFEIDGADYAARFLEDNGVTDARVDLIWDAIAAHTSGFILSPVYQRRRPPEIQVAVTGIGIDLGGSASDLPPGYADRVHAAYPRLGGSAALFRTIEQQGLANPRKAGPATFAGEIVRQRHPEAPRETVEDILAASGWADS</sequence>
<dbReference type="PANTHER" id="PTHR35569">
    <property type="entry name" value="CYANAMIDE HYDRATASE DDI2-RELATED"/>
    <property type="match status" value="1"/>
</dbReference>
<dbReference type="OrthoDB" id="8478129at2"/>